<accession>A0A1T0CIB2</accession>
<dbReference type="RefSeq" id="WP_078254868.1">
    <property type="nucleotide sequence ID" value="NZ_MUYU01000029.1"/>
</dbReference>
<comment type="function">
    <text evidence="1 12">Required for the export of heme to the periplasm for the biogenesis of c-type cytochromes.</text>
</comment>
<evidence type="ECO:0000256" key="11">
    <source>
        <dbReference type="ARBA" id="ARBA00023136"/>
    </source>
</evidence>
<reference evidence="13 14" key="1">
    <citation type="submission" date="2017-02" db="EMBL/GenBank/DDBJ databases">
        <title>Draft genome sequence of Moraxella pluranimalium CCUG 54913T type strain.</title>
        <authorList>
            <person name="Salva-Serra F."/>
            <person name="Engstrom-Jakobsson H."/>
            <person name="Thorell K."/>
            <person name="Jaen-Luchoro D."/>
            <person name="Gonzales-Siles L."/>
            <person name="Karlsson R."/>
            <person name="Yazdan S."/>
            <person name="Boulund F."/>
            <person name="Johnning A."/>
            <person name="Engstrand L."/>
            <person name="Kristiansson E."/>
            <person name="Moore E."/>
        </authorList>
    </citation>
    <scope>NUCLEOTIDE SEQUENCE [LARGE SCALE GENOMIC DNA]</scope>
    <source>
        <strain evidence="13 14">CCUG 54913</strain>
    </source>
</reference>
<evidence type="ECO:0000256" key="9">
    <source>
        <dbReference type="ARBA" id="ARBA00022748"/>
    </source>
</evidence>
<dbReference type="PANTHER" id="PTHR37531:SF1">
    <property type="entry name" value="HEME EXPORTER PROTEIN D"/>
    <property type="match status" value="1"/>
</dbReference>
<comment type="similarity">
    <text evidence="3 12">Belongs to the CcmD/CycX/HelD family.</text>
</comment>
<evidence type="ECO:0000256" key="10">
    <source>
        <dbReference type="ARBA" id="ARBA00022989"/>
    </source>
</evidence>
<proteinExistence type="inferred from homology"/>
<keyword evidence="6 12" id="KW-1003">Cell membrane</keyword>
<dbReference type="GO" id="GO:0005886">
    <property type="term" value="C:plasma membrane"/>
    <property type="evidence" value="ECO:0007669"/>
    <property type="project" value="UniProtKB-SubCell"/>
</dbReference>
<gene>
    <name evidence="13" type="ORF">B0680_09565</name>
</gene>
<keyword evidence="7 12" id="KW-0997">Cell inner membrane</keyword>
<evidence type="ECO:0000256" key="8">
    <source>
        <dbReference type="ARBA" id="ARBA00022692"/>
    </source>
</evidence>
<protein>
    <recommendedName>
        <fullName evidence="4 12">Heme exporter protein D</fullName>
    </recommendedName>
</protein>
<evidence type="ECO:0000256" key="3">
    <source>
        <dbReference type="ARBA" id="ARBA00008741"/>
    </source>
</evidence>
<evidence type="ECO:0000313" key="14">
    <source>
        <dbReference type="Proteomes" id="UP000189800"/>
    </source>
</evidence>
<evidence type="ECO:0000256" key="1">
    <source>
        <dbReference type="ARBA" id="ARBA00002442"/>
    </source>
</evidence>
<evidence type="ECO:0000256" key="4">
    <source>
        <dbReference type="ARBA" id="ARBA00016461"/>
    </source>
</evidence>
<dbReference type="NCBIfam" id="TIGR03141">
    <property type="entry name" value="cytochro_ccmD"/>
    <property type="match status" value="1"/>
</dbReference>
<keyword evidence="8 12" id="KW-0812">Transmembrane</keyword>
<evidence type="ECO:0000256" key="6">
    <source>
        <dbReference type="ARBA" id="ARBA00022475"/>
    </source>
</evidence>
<keyword evidence="9 12" id="KW-0201">Cytochrome c-type biogenesis</keyword>
<dbReference type="Proteomes" id="UP000189800">
    <property type="component" value="Unassembled WGS sequence"/>
</dbReference>
<dbReference type="STRING" id="470453.B0680_09565"/>
<dbReference type="EMBL" id="MUYU01000029">
    <property type="protein sequence ID" value="OOS22080.1"/>
    <property type="molecule type" value="Genomic_DNA"/>
</dbReference>
<dbReference type="InterPro" id="IPR007078">
    <property type="entry name" value="Haem_export_protD_CcmD"/>
</dbReference>
<keyword evidence="5 12" id="KW-0813">Transport</keyword>
<organism evidence="13 14">
    <name type="scientific">Moraxella pluranimalium</name>
    <dbReference type="NCBI Taxonomy" id="470453"/>
    <lineage>
        <taxon>Bacteria</taxon>
        <taxon>Pseudomonadati</taxon>
        <taxon>Pseudomonadota</taxon>
        <taxon>Gammaproteobacteria</taxon>
        <taxon>Moraxellales</taxon>
        <taxon>Moraxellaceae</taxon>
        <taxon>Moraxella</taxon>
    </lineage>
</organism>
<dbReference type="GO" id="GO:0015886">
    <property type="term" value="P:heme transport"/>
    <property type="evidence" value="ECO:0007669"/>
    <property type="project" value="InterPro"/>
</dbReference>
<keyword evidence="10 12" id="KW-1133">Transmembrane helix</keyword>
<dbReference type="AlphaFoldDB" id="A0A1T0CIB2"/>
<evidence type="ECO:0000256" key="2">
    <source>
        <dbReference type="ARBA" id="ARBA00004377"/>
    </source>
</evidence>
<dbReference type="InterPro" id="IPR052075">
    <property type="entry name" value="Heme_exporter_D"/>
</dbReference>
<evidence type="ECO:0000256" key="5">
    <source>
        <dbReference type="ARBA" id="ARBA00022448"/>
    </source>
</evidence>
<name>A0A1T0CIB2_9GAMM</name>
<comment type="caution">
    <text evidence="13">The sequence shown here is derived from an EMBL/GenBank/DDBJ whole genome shotgun (WGS) entry which is preliminary data.</text>
</comment>
<evidence type="ECO:0000256" key="12">
    <source>
        <dbReference type="RuleBase" id="RU363101"/>
    </source>
</evidence>
<dbReference type="PANTHER" id="PTHR37531">
    <property type="entry name" value="HEME EXPORTER PROTEIN D"/>
    <property type="match status" value="1"/>
</dbReference>
<evidence type="ECO:0000313" key="13">
    <source>
        <dbReference type="EMBL" id="OOS22080.1"/>
    </source>
</evidence>
<sequence>MTPYFKTFGDFLAMGGHGFYVWLCYAITFLAVLGLIIYAKNERKQTLQRLGRQHTQSRLTNKQRKQS</sequence>
<keyword evidence="11 12" id="KW-0472">Membrane</keyword>
<dbReference type="GO" id="GO:1903607">
    <property type="term" value="P:cytochrome c biosynthetic process"/>
    <property type="evidence" value="ECO:0007669"/>
    <property type="project" value="TreeGrafter"/>
</dbReference>
<dbReference type="GO" id="GO:0017004">
    <property type="term" value="P:cytochrome complex assembly"/>
    <property type="evidence" value="ECO:0007669"/>
    <property type="project" value="UniProtKB-KW"/>
</dbReference>
<comment type="subcellular location">
    <subcellularLocation>
        <location evidence="2 12">Cell inner membrane</location>
        <topology evidence="2 12">Single-pass membrane protein</topology>
    </subcellularLocation>
</comment>
<feature type="transmembrane region" description="Helical" evidence="12">
    <location>
        <begin position="20"/>
        <end position="39"/>
    </location>
</feature>
<dbReference type="Pfam" id="PF04995">
    <property type="entry name" value="CcmD"/>
    <property type="match status" value="1"/>
</dbReference>
<dbReference type="OrthoDB" id="9815607at2"/>
<keyword evidence="14" id="KW-1185">Reference proteome</keyword>
<evidence type="ECO:0000256" key="7">
    <source>
        <dbReference type="ARBA" id="ARBA00022519"/>
    </source>
</evidence>